<sequence length="33" mass="3830">MFARIVRTATYIGMNRQQREGSCEQSEYFSGGR</sequence>
<evidence type="ECO:0000313" key="2">
    <source>
        <dbReference type="Proteomes" id="UP000287853"/>
    </source>
</evidence>
<organism evidence="1 2">
    <name type="scientific">Candidatus Electrothrix aarhusensis</name>
    <dbReference type="NCBI Taxonomy" id="1859131"/>
    <lineage>
        <taxon>Bacteria</taxon>
        <taxon>Pseudomonadati</taxon>
        <taxon>Thermodesulfobacteriota</taxon>
        <taxon>Desulfobulbia</taxon>
        <taxon>Desulfobulbales</taxon>
        <taxon>Desulfobulbaceae</taxon>
        <taxon>Candidatus Electrothrix</taxon>
    </lineage>
</organism>
<dbReference type="Proteomes" id="UP000287853">
    <property type="component" value="Unassembled WGS sequence"/>
</dbReference>
<dbReference type="AlphaFoldDB" id="A0A3S3QHY5"/>
<proteinExistence type="predicted"/>
<accession>A0A3S3QHY5</accession>
<evidence type="ECO:0000313" key="1">
    <source>
        <dbReference type="EMBL" id="RWX47914.1"/>
    </source>
</evidence>
<name>A0A3S3QHY5_9BACT</name>
<reference evidence="1 2" key="1">
    <citation type="submission" date="2017-01" db="EMBL/GenBank/DDBJ databases">
        <title>The cable genome- insights into the physiology and evolution of filamentous bacteria capable of sulfide oxidation via long distance electron transfer.</title>
        <authorList>
            <person name="Schreiber L."/>
            <person name="Bjerg J.T."/>
            <person name="Boggild A."/>
            <person name="Van De Vossenberg J."/>
            <person name="Meysman F."/>
            <person name="Nielsen L.P."/>
            <person name="Schramm A."/>
            <person name="Kjeldsen K.U."/>
        </authorList>
    </citation>
    <scope>NUCLEOTIDE SEQUENCE [LARGE SCALE GENOMIC DNA]</scope>
    <source>
        <strain evidence="1">MCF</strain>
    </source>
</reference>
<dbReference type="EMBL" id="MTKO01000015">
    <property type="protein sequence ID" value="RWX47914.1"/>
    <property type="molecule type" value="Genomic_DNA"/>
</dbReference>
<comment type="caution">
    <text evidence="1">The sequence shown here is derived from an EMBL/GenBank/DDBJ whole genome shotgun (WGS) entry which is preliminary data.</text>
</comment>
<protein>
    <submittedName>
        <fullName evidence="1">Uncharacterized protein</fullName>
    </submittedName>
</protein>
<keyword evidence="2" id="KW-1185">Reference proteome</keyword>
<gene>
    <name evidence="1" type="ORF">H206_05489</name>
</gene>